<dbReference type="RefSeq" id="WP_163952860.1">
    <property type="nucleotide sequence ID" value="NZ_JAAIKC010000014.1"/>
</dbReference>
<accession>A0A6G4A4K3</accession>
<reference evidence="4" key="1">
    <citation type="submission" date="2020-02" db="EMBL/GenBank/DDBJ databases">
        <authorList>
            <person name="Shen X.-R."/>
            <person name="Zhang Y.-X."/>
        </authorList>
    </citation>
    <scope>NUCLEOTIDE SEQUENCE</scope>
    <source>
        <strain evidence="4">SYP-B3998</strain>
    </source>
</reference>
<feature type="transmembrane region" description="Helical" evidence="2">
    <location>
        <begin position="7"/>
        <end position="26"/>
    </location>
</feature>
<gene>
    <name evidence="4" type="ORF">GK047_24910</name>
</gene>
<comment type="caution">
    <text evidence="4">The sequence shown here is derived from an EMBL/GenBank/DDBJ whole genome shotgun (WGS) entry which is preliminary data.</text>
</comment>
<protein>
    <submittedName>
        <fullName evidence="4">DUF4350 domain-containing protein</fullName>
    </submittedName>
</protein>
<feature type="transmembrane region" description="Helical" evidence="2">
    <location>
        <begin position="248"/>
        <end position="269"/>
    </location>
</feature>
<proteinExistence type="predicted"/>
<sequence length="400" mass="45286">MRRLNKLNVGLVLSILLFLLLGYWIVKPKLVDQPPYLSFSADADGTRAWKELLSSKQPSVKEWRLDWKNLPNERSMLLVAIEPTAVTKADREQLLNWVRKGNDFILFDRQPVGWTQWSIEDVANAAKKDEVSTVDNRLNEIMTITTGQEFPGTPGILRGEVDTSFRLKSDGQGNGLFADERGILARRLEVGAGSITVVLTPNWMQNETINKESHFELIWPLFAKSWGAVWVDETHHGLGTKPGLLAIYPTWLVLASVQLALALLLWLWLRGKRFGPVHTPRAWTVRRGDETLQALAAWYERLGYREEALAHQQQLLRQLLAQRWGLSPNASREEAAQAARGRWPEAQVAQLARLLVDVPRAEDGGSDDAPRAAKQRGLSAKEFVERTREMGDMIAYLEKE</sequence>
<evidence type="ECO:0000313" key="4">
    <source>
        <dbReference type="EMBL" id="NEW09218.1"/>
    </source>
</evidence>
<evidence type="ECO:0000256" key="2">
    <source>
        <dbReference type="SAM" id="Phobius"/>
    </source>
</evidence>
<keyword evidence="2" id="KW-0812">Transmembrane</keyword>
<organism evidence="4">
    <name type="scientific">Paenibacillus sp. SYP-B3998</name>
    <dbReference type="NCBI Taxonomy" id="2678564"/>
    <lineage>
        <taxon>Bacteria</taxon>
        <taxon>Bacillati</taxon>
        <taxon>Bacillota</taxon>
        <taxon>Bacilli</taxon>
        <taxon>Bacillales</taxon>
        <taxon>Paenibacillaceae</taxon>
        <taxon>Paenibacillus</taxon>
    </lineage>
</organism>
<dbReference type="InterPro" id="IPR025646">
    <property type="entry name" value="DUF4350"/>
</dbReference>
<feature type="region of interest" description="Disordered" evidence="1">
    <location>
        <begin position="361"/>
        <end position="380"/>
    </location>
</feature>
<keyword evidence="2" id="KW-0472">Membrane</keyword>
<keyword evidence="2" id="KW-1133">Transmembrane helix</keyword>
<feature type="compositionally biased region" description="Basic and acidic residues" evidence="1">
    <location>
        <begin position="361"/>
        <end position="371"/>
    </location>
</feature>
<dbReference type="EMBL" id="JAAIKC010000014">
    <property type="protein sequence ID" value="NEW09218.1"/>
    <property type="molecule type" value="Genomic_DNA"/>
</dbReference>
<dbReference type="Pfam" id="PF14258">
    <property type="entry name" value="DUF4350"/>
    <property type="match status" value="1"/>
</dbReference>
<dbReference type="AlphaFoldDB" id="A0A6G4A4K3"/>
<feature type="domain" description="DUF4350" evidence="3">
    <location>
        <begin position="38"/>
        <end position="221"/>
    </location>
</feature>
<evidence type="ECO:0000256" key="1">
    <source>
        <dbReference type="SAM" id="MobiDB-lite"/>
    </source>
</evidence>
<name>A0A6G4A4K3_9BACL</name>
<evidence type="ECO:0000259" key="3">
    <source>
        <dbReference type="Pfam" id="PF14258"/>
    </source>
</evidence>